<protein>
    <recommendedName>
        <fullName evidence="5">Sensor domain-containing protein</fullName>
    </recommendedName>
</protein>
<comment type="caution">
    <text evidence="3">The sequence shown here is derived from an EMBL/GenBank/DDBJ whole genome shotgun (WGS) entry which is preliminary data.</text>
</comment>
<dbReference type="Proteomes" id="UP001209570">
    <property type="component" value="Unassembled WGS sequence"/>
</dbReference>
<proteinExistence type="predicted"/>
<name>A0AAD5LD75_PYTIN</name>
<keyword evidence="2" id="KW-0472">Membrane</keyword>
<feature type="transmembrane region" description="Helical" evidence="2">
    <location>
        <begin position="185"/>
        <end position="212"/>
    </location>
</feature>
<evidence type="ECO:0000256" key="2">
    <source>
        <dbReference type="SAM" id="Phobius"/>
    </source>
</evidence>
<keyword evidence="2" id="KW-1133">Transmembrane helix</keyword>
<feature type="region of interest" description="Disordered" evidence="1">
    <location>
        <begin position="1"/>
        <end position="28"/>
    </location>
</feature>
<keyword evidence="2" id="KW-0812">Transmembrane</keyword>
<keyword evidence="4" id="KW-1185">Reference proteome</keyword>
<feature type="transmembrane region" description="Helical" evidence="2">
    <location>
        <begin position="118"/>
        <end position="140"/>
    </location>
</feature>
<organism evidence="3 4">
    <name type="scientific">Pythium insidiosum</name>
    <name type="common">Pythiosis disease agent</name>
    <dbReference type="NCBI Taxonomy" id="114742"/>
    <lineage>
        <taxon>Eukaryota</taxon>
        <taxon>Sar</taxon>
        <taxon>Stramenopiles</taxon>
        <taxon>Oomycota</taxon>
        <taxon>Peronosporomycetes</taxon>
        <taxon>Pythiales</taxon>
        <taxon>Pythiaceae</taxon>
        <taxon>Pythium</taxon>
    </lineage>
</organism>
<evidence type="ECO:0000313" key="4">
    <source>
        <dbReference type="Proteomes" id="UP001209570"/>
    </source>
</evidence>
<reference evidence="3" key="1">
    <citation type="submission" date="2021-12" db="EMBL/GenBank/DDBJ databases">
        <title>Prjna785345.</title>
        <authorList>
            <person name="Rujirawat T."/>
            <person name="Krajaejun T."/>
        </authorList>
    </citation>
    <scope>NUCLEOTIDE SEQUENCE</scope>
    <source>
        <strain evidence="3">Pi057C3</strain>
    </source>
</reference>
<dbReference type="EMBL" id="JAKCXM010000432">
    <property type="protein sequence ID" value="KAJ0394130.1"/>
    <property type="molecule type" value="Genomic_DNA"/>
</dbReference>
<feature type="transmembrane region" description="Helical" evidence="2">
    <location>
        <begin position="246"/>
        <end position="267"/>
    </location>
</feature>
<feature type="compositionally biased region" description="Pro residues" evidence="1">
    <location>
        <begin position="14"/>
        <end position="25"/>
    </location>
</feature>
<gene>
    <name evidence="3" type="ORF">P43SY_000050</name>
</gene>
<evidence type="ECO:0000313" key="3">
    <source>
        <dbReference type="EMBL" id="KAJ0394130.1"/>
    </source>
</evidence>
<sequence length="311" mass="34472">MKKGVSTSDARYPAFPPASAPPMPDAPHHMEAAEIPTARPVYHYSQANPQQPQYLPPHQPLLQPQPVMYQPPRHSGDYRQEGCCSMTVKLVVFHMLNALLGITGFSLVVTGVSLSFGLLPLCCFGIIVFRVVLYMVRFLAQLDVELYNFISPAEEHVYLSIPERAVFVGMEGRRLSPSLSSFSPLALMATLYFLTIKFVMGILSCVAVSVALSLPSAEIITRTTDLKDVYAMGINVRQFDAESDPVTFALVWICMLLISVALMHIVARLSRSATRFFCCERFSTYRYVYGQQYPTAFPAAATAYGATTVTF</sequence>
<feature type="transmembrane region" description="Helical" evidence="2">
    <location>
        <begin position="90"/>
        <end position="112"/>
    </location>
</feature>
<evidence type="ECO:0008006" key="5">
    <source>
        <dbReference type="Google" id="ProtNLM"/>
    </source>
</evidence>
<dbReference type="AlphaFoldDB" id="A0AAD5LD75"/>
<evidence type="ECO:0000256" key="1">
    <source>
        <dbReference type="SAM" id="MobiDB-lite"/>
    </source>
</evidence>
<accession>A0AAD5LD75</accession>